<feature type="region of interest" description="Disordered" evidence="6">
    <location>
        <begin position="45"/>
        <end position="66"/>
    </location>
</feature>
<name>A0A9Q0GX38_9MAGN</name>
<evidence type="ECO:0000256" key="5">
    <source>
        <dbReference type="ARBA" id="ARBA00023242"/>
    </source>
</evidence>
<dbReference type="InterPro" id="IPR052245">
    <property type="entry name" value="Plant_Stress_Dev_TF"/>
</dbReference>
<dbReference type="AlphaFoldDB" id="A0A9Q0GX38"/>
<dbReference type="FunFam" id="1.10.10.60:FF:000009">
    <property type="entry name" value="transcription factor MYB1R1"/>
    <property type="match status" value="1"/>
</dbReference>
<keyword evidence="4" id="KW-0804">Transcription</keyword>
<feature type="compositionally biased region" description="Polar residues" evidence="6">
    <location>
        <begin position="45"/>
        <end position="56"/>
    </location>
</feature>
<evidence type="ECO:0000256" key="4">
    <source>
        <dbReference type="ARBA" id="ARBA00023163"/>
    </source>
</evidence>
<dbReference type="InterPro" id="IPR001810">
    <property type="entry name" value="F-box_dom"/>
</dbReference>
<dbReference type="GO" id="GO:0009739">
    <property type="term" value="P:response to gibberellin"/>
    <property type="evidence" value="ECO:0007669"/>
    <property type="project" value="TreeGrafter"/>
</dbReference>
<dbReference type="InterPro" id="IPR013187">
    <property type="entry name" value="F-box-assoc_dom_typ3"/>
</dbReference>
<dbReference type="InterPro" id="IPR036047">
    <property type="entry name" value="F-box-like_dom_sf"/>
</dbReference>
<sequence length="609" mass="68003">MTKRCSHCSHNGHNSRTCPNRGVKIFGVRLTDGLIRKSASMGNLTHYTGSNSNNHGSPGETPEHDAAADGYASEDFVPSSSSGCRERKKGVAWTEEEHKMFLLGLQKLGKGDWRGIARNYVISRTPTQVASHAQKYFIRQSNVSRRKRRSSLFDMISDESIDTLPVASQELCPVSNSQGGTQSNNLLTAPPAVEEEVSMDSTNTNEGEATILKPESSHCSYPGLNSGIEVSITPKSHPMGQFTSCLVSPPFHIRKPQTKITSSSSNCSHGRSLKLTDFPRDIIFDILSRLPADALIRLRIVCKLWNNLIRDSDFIDLHLSKWMNKPPSHLIVAPYRGYDSTGYLFLVDGIEGDDWSSRHIQVDCLIGKDLLLHGSCNGLICMASALKSDPILICNPITGESMCLSRSNLEDEIIGPGIVYLSYTIGFGFNHSTKKYKVVRLLCYTKNYQHQLLGEEIIFGESSWRKLDIPSWRKLDIPAWRKLDILATDRWYDISPMLFLNGFFYWIGDEFILVFDIGCEKFCTIKLRFLGQEFTPALANIQGSLALVIMHSASNNLWRIVGSMATGFSLEQCASQESKGRLSCEVPKDQLRCEKSLFIPSFVSLNDSY</sequence>
<organism evidence="11 12">
    <name type="scientific">Protea cynaroides</name>
    <dbReference type="NCBI Taxonomy" id="273540"/>
    <lineage>
        <taxon>Eukaryota</taxon>
        <taxon>Viridiplantae</taxon>
        <taxon>Streptophyta</taxon>
        <taxon>Embryophyta</taxon>
        <taxon>Tracheophyta</taxon>
        <taxon>Spermatophyta</taxon>
        <taxon>Magnoliopsida</taxon>
        <taxon>Proteales</taxon>
        <taxon>Proteaceae</taxon>
        <taxon>Protea</taxon>
    </lineage>
</organism>
<dbReference type="CDD" id="cd22157">
    <property type="entry name" value="F-box_AtFBW1-like"/>
    <property type="match status" value="1"/>
</dbReference>
<keyword evidence="3" id="KW-0238">DNA-binding</keyword>
<keyword evidence="2" id="KW-0805">Transcription regulation</keyword>
<dbReference type="Gene3D" id="1.10.10.60">
    <property type="entry name" value="Homeodomain-like"/>
    <property type="match status" value="1"/>
</dbReference>
<accession>A0A9Q0GX38</accession>
<dbReference type="PROSITE" id="PS50090">
    <property type="entry name" value="MYB_LIKE"/>
    <property type="match status" value="1"/>
</dbReference>
<dbReference type="Gene3D" id="1.20.1280.50">
    <property type="match status" value="1"/>
</dbReference>
<dbReference type="GO" id="GO:0009723">
    <property type="term" value="P:response to ethylene"/>
    <property type="evidence" value="ECO:0007669"/>
    <property type="project" value="TreeGrafter"/>
</dbReference>
<dbReference type="GO" id="GO:0003677">
    <property type="term" value="F:DNA binding"/>
    <property type="evidence" value="ECO:0007669"/>
    <property type="project" value="UniProtKB-KW"/>
</dbReference>
<dbReference type="InterPro" id="IPR006447">
    <property type="entry name" value="Myb_dom_plants"/>
</dbReference>
<dbReference type="PANTHER" id="PTHR44191">
    <property type="entry name" value="TRANSCRIPTION FACTOR KUA1"/>
    <property type="match status" value="1"/>
</dbReference>
<feature type="domain" description="HTH myb-type" evidence="10">
    <location>
        <begin position="85"/>
        <end position="141"/>
    </location>
</feature>
<dbReference type="Pfam" id="PF00646">
    <property type="entry name" value="F-box"/>
    <property type="match status" value="1"/>
</dbReference>
<dbReference type="Pfam" id="PF08268">
    <property type="entry name" value="FBA_3"/>
    <property type="match status" value="1"/>
</dbReference>
<dbReference type="GO" id="GO:0005634">
    <property type="term" value="C:nucleus"/>
    <property type="evidence" value="ECO:0007669"/>
    <property type="project" value="UniProtKB-SubCell"/>
</dbReference>
<comment type="caution">
    <text evidence="11">The sequence shown here is derived from an EMBL/GenBank/DDBJ whole genome shotgun (WGS) entry which is preliminary data.</text>
</comment>
<dbReference type="PANTHER" id="PTHR44191:SF26">
    <property type="entry name" value="TRANSCRIPTION FACTOR KUA1"/>
    <property type="match status" value="1"/>
</dbReference>
<reference evidence="11" key="1">
    <citation type="journal article" date="2023" name="Plant J.">
        <title>The genome of the king protea, Protea cynaroides.</title>
        <authorList>
            <person name="Chang J."/>
            <person name="Duong T.A."/>
            <person name="Schoeman C."/>
            <person name="Ma X."/>
            <person name="Roodt D."/>
            <person name="Barker N."/>
            <person name="Li Z."/>
            <person name="Van de Peer Y."/>
            <person name="Mizrachi E."/>
        </authorList>
    </citation>
    <scope>NUCLEOTIDE SEQUENCE</scope>
    <source>
        <tissue evidence="11">Young leaves</tissue>
    </source>
</reference>
<dbReference type="NCBIfam" id="TIGR01640">
    <property type="entry name" value="F_box_assoc_1"/>
    <property type="match status" value="1"/>
</dbReference>
<dbReference type="InterPro" id="IPR009057">
    <property type="entry name" value="Homeodomain-like_sf"/>
</dbReference>
<dbReference type="Pfam" id="PF00249">
    <property type="entry name" value="Myb_DNA-binding"/>
    <property type="match status" value="1"/>
</dbReference>
<dbReference type="OrthoDB" id="118550at2759"/>
<evidence type="ECO:0000256" key="1">
    <source>
        <dbReference type="ARBA" id="ARBA00004123"/>
    </source>
</evidence>
<comment type="subcellular location">
    <subcellularLocation>
        <location evidence="1">Nucleus</location>
    </subcellularLocation>
</comment>
<evidence type="ECO:0000313" key="12">
    <source>
        <dbReference type="Proteomes" id="UP001141806"/>
    </source>
</evidence>
<dbReference type="PROSITE" id="PS50181">
    <property type="entry name" value="FBOX"/>
    <property type="match status" value="1"/>
</dbReference>
<dbReference type="SMART" id="SM00256">
    <property type="entry name" value="FBOX"/>
    <property type="match status" value="1"/>
</dbReference>
<keyword evidence="12" id="KW-1185">Reference proteome</keyword>
<dbReference type="SMART" id="SM00717">
    <property type="entry name" value="SANT"/>
    <property type="match status" value="1"/>
</dbReference>
<evidence type="ECO:0000259" key="8">
    <source>
        <dbReference type="PROSITE" id="PS50181"/>
    </source>
</evidence>
<gene>
    <name evidence="11" type="ORF">NE237_012221</name>
</gene>
<dbReference type="PROSITE" id="PS51293">
    <property type="entry name" value="SANT"/>
    <property type="match status" value="1"/>
</dbReference>
<dbReference type="NCBIfam" id="TIGR01557">
    <property type="entry name" value="myb_SHAQKYF"/>
    <property type="match status" value="1"/>
</dbReference>
<proteinExistence type="predicted"/>
<evidence type="ECO:0000259" key="7">
    <source>
        <dbReference type="PROSITE" id="PS50090"/>
    </source>
</evidence>
<dbReference type="SUPFAM" id="SSF46689">
    <property type="entry name" value="Homeodomain-like"/>
    <property type="match status" value="1"/>
</dbReference>
<dbReference type="InterPro" id="IPR017884">
    <property type="entry name" value="SANT_dom"/>
</dbReference>
<evidence type="ECO:0000256" key="6">
    <source>
        <dbReference type="SAM" id="MobiDB-lite"/>
    </source>
</evidence>
<dbReference type="SUPFAM" id="SSF81383">
    <property type="entry name" value="F-box domain"/>
    <property type="match status" value="1"/>
</dbReference>
<evidence type="ECO:0000313" key="11">
    <source>
        <dbReference type="EMBL" id="KAJ4955438.1"/>
    </source>
</evidence>
<dbReference type="PROSITE" id="PS51294">
    <property type="entry name" value="HTH_MYB"/>
    <property type="match status" value="1"/>
</dbReference>
<evidence type="ECO:0000256" key="3">
    <source>
        <dbReference type="ARBA" id="ARBA00023125"/>
    </source>
</evidence>
<dbReference type="EMBL" id="JAMYWD010000011">
    <property type="protein sequence ID" value="KAJ4955438.1"/>
    <property type="molecule type" value="Genomic_DNA"/>
</dbReference>
<dbReference type="CDD" id="cd00167">
    <property type="entry name" value="SANT"/>
    <property type="match status" value="1"/>
</dbReference>
<keyword evidence="5" id="KW-0539">Nucleus</keyword>
<evidence type="ECO:0000256" key="2">
    <source>
        <dbReference type="ARBA" id="ARBA00023015"/>
    </source>
</evidence>
<feature type="domain" description="SANT" evidence="9">
    <location>
        <begin position="93"/>
        <end position="141"/>
    </location>
</feature>
<dbReference type="InterPro" id="IPR001005">
    <property type="entry name" value="SANT/Myb"/>
</dbReference>
<evidence type="ECO:0000259" key="10">
    <source>
        <dbReference type="PROSITE" id="PS51294"/>
    </source>
</evidence>
<dbReference type="InterPro" id="IPR017451">
    <property type="entry name" value="F-box-assoc_interact_dom"/>
</dbReference>
<protein>
    <submittedName>
        <fullName evidence="11">Uncharacterized protein</fullName>
    </submittedName>
</protein>
<dbReference type="Proteomes" id="UP001141806">
    <property type="component" value="Unassembled WGS sequence"/>
</dbReference>
<feature type="domain" description="Myb-like" evidence="7">
    <location>
        <begin position="85"/>
        <end position="137"/>
    </location>
</feature>
<dbReference type="InterPro" id="IPR017930">
    <property type="entry name" value="Myb_dom"/>
</dbReference>
<feature type="domain" description="F-box" evidence="8">
    <location>
        <begin position="272"/>
        <end position="317"/>
    </location>
</feature>
<evidence type="ECO:0000259" key="9">
    <source>
        <dbReference type="PROSITE" id="PS51293"/>
    </source>
</evidence>
<dbReference type="GO" id="GO:0006355">
    <property type="term" value="P:regulation of DNA-templated transcription"/>
    <property type="evidence" value="ECO:0007669"/>
    <property type="project" value="UniProtKB-ARBA"/>
</dbReference>